<dbReference type="AlphaFoldDB" id="A0A9X6RLB8"/>
<sequence>MPENDTTVAISSVALTTPPHQARTVDASPTQSPAPAAPHTHTHHPGTSGQQPAHPVPSALPEAAIGVVVVLGSAVR</sequence>
<reference evidence="3" key="1">
    <citation type="submission" date="2017-01" db="EMBL/GenBank/DDBJ databases">
        <title>Comparative genomics of anhydrobiosis in the tardigrade Hypsibius dujardini.</title>
        <authorList>
            <person name="Yoshida Y."/>
            <person name="Koutsovoulos G."/>
            <person name="Laetsch D."/>
            <person name="Stevens L."/>
            <person name="Kumar S."/>
            <person name="Horikawa D."/>
            <person name="Ishino K."/>
            <person name="Komine S."/>
            <person name="Tomita M."/>
            <person name="Blaxter M."/>
            <person name="Arakawa K."/>
        </authorList>
    </citation>
    <scope>NUCLEOTIDE SEQUENCE [LARGE SCALE GENOMIC DNA]</scope>
    <source>
        <strain evidence="3">Z151</strain>
    </source>
</reference>
<dbReference type="EMBL" id="MTYJ01000241">
    <property type="protein sequence ID" value="OWA51830.1"/>
    <property type="molecule type" value="Genomic_DNA"/>
</dbReference>
<name>A0A9X6RLB8_HYPEX</name>
<comment type="caution">
    <text evidence="2">The sequence shown here is derived from an EMBL/GenBank/DDBJ whole genome shotgun (WGS) entry which is preliminary data.</text>
</comment>
<proteinExistence type="predicted"/>
<feature type="compositionally biased region" description="Low complexity" evidence="1">
    <location>
        <begin position="27"/>
        <end position="51"/>
    </location>
</feature>
<feature type="region of interest" description="Disordered" evidence="1">
    <location>
        <begin position="13"/>
        <end position="59"/>
    </location>
</feature>
<evidence type="ECO:0000256" key="1">
    <source>
        <dbReference type="SAM" id="MobiDB-lite"/>
    </source>
</evidence>
<organism evidence="2 3">
    <name type="scientific">Hypsibius exemplaris</name>
    <name type="common">Freshwater tardigrade</name>
    <dbReference type="NCBI Taxonomy" id="2072580"/>
    <lineage>
        <taxon>Eukaryota</taxon>
        <taxon>Metazoa</taxon>
        <taxon>Ecdysozoa</taxon>
        <taxon>Tardigrada</taxon>
        <taxon>Eutardigrada</taxon>
        <taxon>Parachela</taxon>
        <taxon>Hypsibioidea</taxon>
        <taxon>Hypsibiidae</taxon>
        <taxon>Hypsibius</taxon>
    </lineage>
</organism>
<protein>
    <submittedName>
        <fullName evidence="2">Uncharacterized protein</fullName>
    </submittedName>
</protein>
<gene>
    <name evidence="2" type="ORF">BV898_16293</name>
</gene>
<dbReference type="Proteomes" id="UP000192578">
    <property type="component" value="Unassembled WGS sequence"/>
</dbReference>
<evidence type="ECO:0000313" key="3">
    <source>
        <dbReference type="Proteomes" id="UP000192578"/>
    </source>
</evidence>
<evidence type="ECO:0000313" key="2">
    <source>
        <dbReference type="EMBL" id="OWA51830.1"/>
    </source>
</evidence>
<keyword evidence="3" id="KW-1185">Reference proteome</keyword>
<accession>A0A9X6RLB8</accession>